<protein>
    <submittedName>
        <fullName evidence="2">Uncharacterized protein</fullName>
    </submittedName>
</protein>
<evidence type="ECO:0000256" key="1">
    <source>
        <dbReference type="SAM" id="MobiDB-lite"/>
    </source>
</evidence>
<organism evidence="2">
    <name type="scientific">Pseudogymnoascus destructans</name>
    <dbReference type="NCBI Taxonomy" id="655981"/>
    <lineage>
        <taxon>Eukaryota</taxon>
        <taxon>Fungi</taxon>
        <taxon>Dikarya</taxon>
        <taxon>Ascomycota</taxon>
        <taxon>Pezizomycotina</taxon>
        <taxon>Leotiomycetes</taxon>
        <taxon>Thelebolales</taxon>
        <taxon>Thelebolaceae</taxon>
        <taxon>Pseudogymnoascus</taxon>
    </lineage>
</organism>
<dbReference type="AlphaFoldDB" id="A0A177AIT4"/>
<evidence type="ECO:0000313" key="2">
    <source>
        <dbReference type="EMBL" id="OAF61392.1"/>
    </source>
</evidence>
<dbReference type="Proteomes" id="UP000077154">
    <property type="component" value="Unassembled WGS sequence"/>
</dbReference>
<dbReference type="VEuPathDB" id="FungiDB:GMDG_04755"/>
<name>A0A177AIT4_9PEZI</name>
<dbReference type="EMBL" id="KV441389">
    <property type="protein sequence ID" value="OAF61392.1"/>
    <property type="molecule type" value="Genomic_DNA"/>
</dbReference>
<feature type="region of interest" description="Disordered" evidence="1">
    <location>
        <begin position="1"/>
        <end position="37"/>
    </location>
</feature>
<reference evidence="2" key="1">
    <citation type="submission" date="2016-03" db="EMBL/GenBank/DDBJ databases">
        <title>Updated assembly of Pseudogymnoascus destructans, the fungus causing white-nose syndrome of bats.</title>
        <authorList>
            <person name="Palmer J.M."/>
            <person name="Drees K.P."/>
            <person name="Foster J.T."/>
            <person name="Lindner D.L."/>
        </authorList>
    </citation>
    <scope>NUCLEOTIDE SEQUENCE [LARGE SCALE GENOMIC DNA]</scope>
    <source>
        <strain evidence="2">20631-21</strain>
    </source>
</reference>
<feature type="compositionally biased region" description="Polar residues" evidence="1">
    <location>
        <begin position="14"/>
        <end position="29"/>
    </location>
</feature>
<sequence>MVRKRKESTEKSTNENTKSVQNRRNNMTEQELKVDNAKRADTAATAYAIKKIRETQAFKDLSPVEQQEKVQSKKDEDGNHASIVQQHLGIGEGGGAYAVWDDNNHAWETEDEDDEVAQEAMWRADELANGIGIKEIEKRVEQLAFTIWRRKWSTAYKSTLKLMNKVNTDLDFLKNLPPAIDEQTGIYYEKIPPHLYFTKLQLAVWRNFASWNFEDGQVSLPGPADWYPDGYDTTQHGFQLDEDATGAFKAWEMLREKDEPVDFKWVLPSDEKLAMLPPTKESDELLAKFYNM</sequence>
<dbReference type="RefSeq" id="XP_024326667.1">
    <property type="nucleotide sequence ID" value="XM_024465485.1"/>
</dbReference>
<gene>
    <name evidence="2" type="ORF">VC83_01811</name>
</gene>
<proteinExistence type="predicted"/>
<dbReference type="eggNOG" id="ENOG502RM7Z">
    <property type="taxonomic scope" value="Eukaryota"/>
</dbReference>
<accession>A0A177AIT4</accession>
<dbReference type="OrthoDB" id="3439616at2759"/>
<dbReference type="GeneID" id="36284899"/>